<proteinExistence type="predicted"/>
<reference evidence="2 3" key="1">
    <citation type="journal article" date="2011" name="Science">
        <title>The ecoresponsive genome of Daphnia pulex.</title>
        <authorList>
            <person name="Colbourne J.K."/>
            <person name="Pfrender M.E."/>
            <person name="Gilbert D."/>
            <person name="Thomas W.K."/>
            <person name="Tucker A."/>
            <person name="Oakley T.H."/>
            <person name="Tokishita S."/>
            <person name="Aerts A."/>
            <person name="Arnold G.J."/>
            <person name="Basu M.K."/>
            <person name="Bauer D.J."/>
            <person name="Caceres C.E."/>
            <person name="Carmel L."/>
            <person name="Casola C."/>
            <person name="Choi J.H."/>
            <person name="Detter J.C."/>
            <person name="Dong Q."/>
            <person name="Dusheyko S."/>
            <person name="Eads B.D."/>
            <person name="Frohlich T."/>
            <person name="Geiler-Samerotte K.A."/>
            <person name="Gerlach D."/>
            <person name="Hatcher P."/>
            <person name="Jogdeo S."/>
            <person name="Krijgsveld J."/>
            <person name="Kriventseva E.V."/>
            <person name="Kultz D."/>
            <person name="Laforsch C."/>
            <person name="Lindquist E."/>
            <person name="Lopez J."/>
            <person name="Manak J.R."/>
            <person name="Muller J."/>
            <person name="Pangilinan J."/>
            <person name="Patwardhan R.P."/>
            <person name="Pitluck S."/>
            <person name="Pritham E.J."/>
            <person name="Rechtsteiner A."/>
            <person name="Rho M."/>
            <person name="Rogozin I.B."/>
            <person name="Sakarya O."/>
            <person name="Salamov A."/>
            <person name="Schaack S."/>
            <person name="Shapiro H."/>
            <person name="Shiga Y."/>
            <person name="Skalitzky C."/>
            <person name="Smith Z."/>
            <person name="Souvorov A."/>
            <person name="Sung W."/>
            <person name="Tang Z."/>
            <person name="Tsuchiya D."/>
            <person name="Tu H."/>
            <person name="Vos H."/>
            <person name="Wang M."/>
            <person name="Wolf Y.I."/>
            <person name="Yamagata H."/>
            <person name="Yamada T."/>
            <person name="Ye Y."/>
            <person name="Shaw J.R."/>
            <person name="Andrews J."/>
            <person name="Crease T.J."/>
            <person name="Tang H."/>
            <person name="Lucas S.M."/>
            <person name="Robertson H.M."/>
            <person name="Bork P."/>
            <person name="Koonin E.V."/>
            <person name="Zdobnov E.M."/>
            <person name="Grigoriev I.V."/>
            <person name="Lynch M."/>
            <person name="Boore J.L."/>
        </authorList>
    </citation>
    <scope>NUCLEOTIDE SEQUENCE [LARGE SCALE GENOMIC DNA]</scope>
</reference>
<keyword evidence="1" id="KW-0175">Coiled coil</keyword>
<evidence type="ECO:0000313" key="2">
    <source>
        <dbReference type="EMBL" id="EFX63005.1"/>
    </source>
</evidence>
<dbReference type="InParanoid" id="E9HZ25"/>
<dbReference type="OrthoDB" id="10439538at2759"/>
<evidence type="ECO:0000313" key="3">
    <source>
        <dbReference type="Proteomes" id="UP000000305"/>
    </source>
</evidence>
<feature type="coiled-coil region" evidence="1">
    <location>
        <begin position="200"/>
        <end position="230"/>
    </location>
</feature>
<keyword evidence="3" id="KW-1185">Reference proteome</keyword>
<organism evidence="2 3">
    <name type="scientific">Daphnia pulex</name>
    <name type="common">Water flea</name>
    <dbReference type="NCBI Taxonomy" id="6669"/>
    <lineage>
        <taxon>Eukaryota</taxon>
        <taxon>Metazoa</taxon>
        <taxon>Ecdysozoa</taxon>
        <taxon>Arthropoda</taxon>
        <taxon>Crustacea</taxon>
        <taxon>Branchiopoda</taxon>
        <taxon>Diplostraca</taxon>
        <taxon>Cladocera</taxon>
        <taxon>Anomopoda</taxon>
        <taxon>Daphniidae</taxon>
        <taxon>Daphnia</taxon>
    </lineage>
</organism>
<dbReference type="HOGENOM" id="CLU_750653_0_0_1"/>
<dbReference type="AlphaFoldDB" id="E9HZ25"/>
<dbReference type="EMBL" id="GL733264">
    <property type="protein sequence ID" value="EFX63005.1"/>
    <property type="molecule type" value="Genomic_DNA"/>
</dbReference>
<name>E9HZ25_DAPPU</name>
<protein>
    <submittedName>
        <fullName evidence="2">Uncharacterized protein</fullName>
    </submittedName>
</protein>
<sequence length="369" mass="41489">MPRRRNSKASRAIRAAVFKENKVRRQEANALQRQQAAVALALQAAPVVAPERLAADIQLGEEILRAVQAQRRIIPQHLLPPLGVLVQQAEAIARNAQLAHIPLQPEPIDDVLQMLRCRCGVGRCVRCVCVREGQQCDENCLCFPERCNNRRLEDFQDAEGEAEIEVAAMDPNALNAAMAALAANQQQQQQQFQLQQQQMAADQQQQQQRFQLQQQQMQQQQNLLAALTNRLLAAPIPPVVPPAPAAVRAFLDADVKFSGSANDCFQDWLQMVNRKALAENWGDDDKRRAAISSLFGKALTWQEEIGSHLLLWNDWIDGLRGAFEVQLTESQWQALVEGRKQLPNEPGSTYVLDKLNYVVNALYLSRMRN</sequence>
<evidence type="ECO:0000256" key="1">
    <source>
        <dbReference type="SAM" id="Coils"/>
    </source>
</evidence>
<dbReference type="KEGG" id="dpx:DAPPUDRAFT_119626"/>
<accession>E9HZ25</accession>
<dbReference type="Proteomes" id="UP000000305">
    <property type="component" value="Unassembled WGS sequence"/>
</dbReference>
<gene>
    <name evidence="2" type="ORF">DAPPUDRAFT_119626</name>
</gene>